<keyword evidence="4" id="KW-0812">Transmembrane</keyword>
<evidence type="ECO:0000256" key="3">
    <source>
        <dbReference type="HAMAP-Rule" id="MF_00789"/>
    </source>
</evidence>
<dbReference type="Pfam" id="PF09829">
    <property type="entry name" value="DUF2057"/>
    <property type="match status" value="1"/>
</dbReference>
<proteinExistence type="inferred from homology"/>
<comment type="similarity">
    <text evidence="1 3">Belongs to the UPF0319 family.</text>
</comment>
<dbReference type="InterPro" id="IPR018635">
    <property type="entry name" value="UPF0319"/>
</dbReference>
<reference evidence="5 6" key="1">
    <citation type="journal article" date="2011" name="Stand. Genomic Sci.">
        <title>Complete genome of the onion pathogen Enterobacter cloacae EcWSU1.</title>
        <authorList>
            <person name="Humann J.L."/>
            <person name="Wildung M."/>
            <person name="Cheng C.H."/>
            <person name="Lee T."/>
            <person name="Stewart J.E."/>
            <person name="Drew J.C."/>
            <person name="Triplett E.W."/>
            <person name="Main D."/>
            <person name="Schroeder B.K."/>
        </authorList>
    </citation>
    <scope>NUCLEOTIDE SEQUENCE [LARGE SCALE GENOMIC DNA]</scope>
    <source>
        <strain evidence="5 6">EcWSU1</strain>
    </source>
</reference>
<sequence length="269" mass="29872">MYVKAHISTMHPMQMHEGKTAEYVYMLVNVIIEIFGYITAAESFQQEPSMKTGIATAVIALVMPVCVFATTLRLSTDIDLLVLDGKKVSSSLLRGADSIELDNGPHQLVLRVEKTIGLANHEQRMYISAPLIVSFNTQRVSQVNITLPRLETEKESAAFDASPRLELLDGDSMPIPVKLDILALTSSPKGTDYEAATEIYNKAGKRASLPQFATRMADDSTLLSGVSELDVIPPQSQTLTEQRLKFWFQQADPETRARFLQWVKQQPSS</sequence>
<dbReference type="Proteomes" id="UP000007838">
    <property type="component" value="Chromosome"/>
</dbReference>
<organism evidence="5 6">
    <name type="scientific">Enterobacter ludwigii</name>
    <dbReference type="NCBI Taxonomy" id="299767"/>
    <lineage>
        <taxon>Bacteria</taxon>
        <taxon>Pseudomonadati</taxon>
        <taxon>Pseudomonadota</taxon>
        <taxon>Gammaproteobacteria</taxon>
        <taxon>Enterobacterales</taxon>
        <taxon>Enterobacteriaceae</taxon>
        <taxon>Enterobacter</taxon>
        <taxon>Enterobacter cloacae complex</taxon>
    </lineage>
</organism>
<gene>
    <name evidence="5" type="primary">yccT</name>
    <name evidence="5" type="ORF">EcWSU1_01547</name>
</gene>
<dbReference type="PANTHER" id="PTHR38108">
    <property type="entry name" value="UPF0319 PROTEIN YCCT"/>
    <property type="match status" value="1"/>
</dbReference>
<keyword evidence="4" id="KW-0472">Membrane</keyword>
<evidence type="ECO:0000256" key="2">
    <source>
        <dbReference type="ARBA" id="ARBA00022729"/>
    </source>
</evidence>
<evidence type="ECO:0000256" key="4">
    <source>
        <dbReference type="SAM" id="Phobius"/>
    </source>
</evidence>
<dbReference type="eggNOG" id="COG3110">
    <property type="taxonomic scope" value="Bacteria"/>
</dbReference>
<dbReference type="HOGENOM" id="CLU_073782_2_0_6"/>
<dbReference type="NCBIfam" id="NF002967">
    <property type="entry name" value="PRK03641.1"/>
    <property type="match status" value="1"/>
</dbReference>
<dbReference type="HAMAP" id="MF_00789">
    <property type="entry name" value="UPF0319"/>
    <property type="match status" value="1"/>
</dbReference>
<accession>G8LHU3</accession>
<feature type="transmembrane region" description="Helical" evidence="4">
    <location>
        <begin position="21"/>
        <end position="40"/>
    </location>
</feature>
<evidence type="ECO:0000313" key="5">
    <source>
        <dbReference type="EMBL" id="AEW72986.1"/>
    </source>
</evidence>
<dbReference type="EMBL" id="CP002886">
    <property type="protein sequence ID" value="AEW72986.1"/>
    <property type="molecule type" value="Genomic_DNA"/>
</dbReference>
<keyword evidence="2" id="KW-0732">Signal</keyword>
<dbReference type="PANTHER" id="PTHR38108:SF1">
    <property type="entry name" value="UPF0319 PROTEIN YCCT"/>
    <property type="match status" value="1"/>
</dbReference>
<dbReference type="KEGG" id="eec:EcWSU1_01547"/>
<keyword evidence="4" id="KW-1133">Transmembrane helix</keyword>
<protein>
    <recommendedName>
        <fullName evidence="3">UPF0319 protein EcWSU1_01547</fullName>
    </recommendedName>
</protein>
<dbReference type="AlphaFoldDB" id="G8LHU3"/>
<evidence type="ECO:0000313" key="6">
    <source>
        <dbReference type="Proteomes" id="UP000007838"/>
    </source>
</evidence>
<dbReference type="NCBIfam" id="NF047712">
    <property type="entry name" value="CrliSynInhib"/>
    <property type="match status" value="1"/>
</dbReference>
<evidence type="ECO:0000256" key="1">
    <source>
        <dbReference type="ARBA" id="ARBA00008490"/>
    </source>
</evidence>
<feature type="transmembrane region" description="Helical" evidence="4">
    <location>
        <begin position="52"/>
        <end position="72"/>
    </location>
</feature>
<name>G8LHU3_9ENTR</name>